<dbReference type="PANTHER" id="PTHR43610">
    <property type="entry name" value="BLL6696 PROTEIN"/>
    <property type="match status" value="1"/>
</dbReference>
<dbReference type="PROSITE" id="PS51186">
    <property type="entry name" value="GNAT"/>
    <property type="match status" value="1"/>
</dbReference>
<dbReference type="EMBL" id="JAGFOA010000001">
    <property type="protein sequence ID" value="MBO3662294.1"/>
    <property type="molecule type" value="Genomic_DNA"/>
</dbReference>
<dbReference type="InterPro" id="IPR000182">
    <property type="entry name" value="GNAT_dom"/>
</dbReference>
<keyword evidence="3" id="KW-1185">Reference proteome</keyword>
<dbReference type="PANTHER" id="PTHR43610:SF1">
    <property type="entry name" value="N-ACETYLTRANSFERASE DOMAIN-CONTAINING PROTEIN"/>
    <property type="match status" value="1"/>
</dbReference>
<dbReference type="InterPro" id="IPR016181">
    <property type="entry name" value="Acyl_CoA_acyltransferase"/>
</dbReference>
<dbReference type="RefSeq" id="WP_208499985.1">
    <property type="nucleotide sequence ID" value="NZ_JAGFOA010000001.1"/>
</dbReference>
<feature type="domain" description="N-acetyltransferase" evidence="1">
    <location>
        <begin position="14"/>
        <end position="178"/>
    </location>
</feature>
<dbReference type="Gene3D" id="3.40.630.30">
    <property type="match status" value="1"/>
</dbReference>
<organism evidence="2 3">
    <name type="scientific">Microbacterium stercoris</name>
    <dbReference type="NCBI Taxonomy" id="2820289"/>
    <lineage>
        <taxon>Bacteria</taxon>
        <taxon>Bacillati</taxon>
        <taxon>Actinomycetota</taxon>
        <taxon>Actinomycetes</taxon>
        <taxon>Micrococcales</taxon>
        <taxon>Microbacteriaceae</taxon>
        <taxon>Microbacterium</taxon>
    </lineage>
</organism>
<evidence type="ECO:0000313" key="3">
    <source>
        <dbReference type="Proteomes" id="UP000680132"/>
    </source>
</evidence>
<dbReference type="Proteomes" id="UP000680132">
    <property type="component" value="Unassembled WGS sequence"/>
</dbReference>
<protein>
    <submittedName>
        <fullName evidence="2">GNAT family N-acetyltransferase</fullName>
    </submittedName>
</protein>
<name>A0A939TSV2_9MICO</name>
<dbReference type="GO" id="GO:0016747">
    <property type="term" value="F:acyltransferase activity, transferring groups other than amino-acyl groups"/>
    <property type="evidence" value="ECO:0007669"/>
    <property type="project" value="InterPro"/>
</dbReference>
<evidence type="ECO:0000259" key="1">
    <source>
        <dbReference type="PROSITE" id="PS51186"/>
    </source>
</evidence>
<proteinExistence type="predicted"/>
<dbReference type="SUPFAM" id="SSF55729">
    <property type="entry name" value="Acyl-CoA N-acyltransferases (Nat)"/>
    <property type="match status" value="1"/>
</dbReference>
<accession>A0A939TSV2</accession>
<reference evidence="2" key="1">
    <citation type="submission" date="2021-03" db="EMBL/GenBank/DDBJ databases">
        <title>Microbacterium sp. nov., a novel actinobacterium isolated from cow dung.</title>
        <authorList>
            <person name="Zhang L."/>
        </authorList>
    </citation>
    <scope>NUCLEOTIDE SEQUENCE</scope>
    <source>
        <strain evidence="2">NEAU-LLB</strain>
    </source>
</reference>
<sequence length="196" mass="21734">MSFAENPLLQNDLVRLEPLDRTHGDDLAQAAGDLHRIWYTSVPAPDQVAAEIDRRLAMQAAGEMAPWAVVDARTGRAVGMTTFCNIDEANRRVEIGYTWIAASAQGTGINPAAKLLLLQRAFEQLDVIAVQFFTHWHNHQSRTAIARLGAKQDGVLRNHRILPDGTIRDTVVFSILASEWPAVRAGLEYRIARRAS</sequence>
<dbReference type="AlphaFoldDB" id="A0A939TSV2"/>
<dbReference type="Pfam" id="PF13302">
    <property type="entry name" value="Acetyltransf_3"/>
    <property type="match status" value="1"/>
</dbReference>
<comment type="caution">
    <text evidence="2">The sequence shown here is derived from an EMBL/GenBank/DDBJ whole genome shotgun (WGS) entry which is preliminary data.</text>
</comment>
<gene>
    <name evidence="2" type="ORF">J5V96_02075</name>
</gene>
<evidence type="ECO:0000313" key="2">
    <source>
        <dbReference type="EMBL" id="MBO3662294.1"/>
    </source>
</evidence>